<evidence type="ECO:0000313" key="7">
    <source>
        <dbReference type="Proteomes" id="UP000072660"/>
    </source>
</evidence>
<dbReference type="PROSITE" id="PS00409">
    <property type="entry name" value="PROKAR_NTER_METHYL"/>
    <property type="match status" value="1"/>
</dbReference>
<sequence>MQAQKGFTLIELMIVVAIIGILAAIAIPQYQNYIARTQVSRVMGETGSLKTILEVCLMEGRTSVDWVSVPSADDKCALGAIDSNLMVGGHPDVTPDPIGNNGVAQIKATFTGASAKINGGTLQWDRDTNGGWKCTSSTEVQEFAPTSCRS</sequence>
<dbReference type="Proteomes" id="UP000072660">
    <property type="component" value="Unassembled WGS sequence"/>
</dbReference>
<dbReference type="SUPFAM" id="SSF54523">
    <property type="entry name" value="Pili subunits"/>
    <property type="match status" value="1"/>
</dbReference>
<evidence type="ECO:0000256" key="2">
    <source>
        <dbReference type="ARBA" id="ARBA00022481"/>
    </source>
</evidence>
<dbReference type="PANTHER" id="PTHR30093">
    <property type="entry name" value="GENERAL SECRETION PATHWAY PROTEIN G"/>
    <property type="match status" value="1"/>
</dbReference>
<gene>
    <name evidence="6" type="ORF">AXE65_10470</name>
</gene>
<dbReference type="NCBIfam" id="TIGR02532">
    <property type="entry name" value="IV_pilin_GFxxxE"/>
    <property type="match status" value="1"/>
</dbReference>
<keyword evidence="5" id="KW-0812">Transmembrane</keyword>
<evidence type="ECO:0000256" key="3">
    <source>
        <dbReference type="ARBA" id="ARBA00029638"/>
    </source>
</evidence>
<proteinExistence type="inferred from homology"/>
<dbReference type="InterPro" id="IPR012902">
    <property type="entry name" value="N_methyl_site"/>
</dbReference>
<evidence type="ECO:0000256" key="1">
    <source>
        <dbReference type="ARBA" id="ARBA00005233"/>
    </source>
</evidence>
<dbReference type="Pfam" id="PF00114">
    <property type="entry name" value="Pilin"/>
    <property type="match status" value="1"/>
</dbReference>
<keyword evidence="4" id="KW-0281">Fimbrium</keyword>
<feature type="transmembrane region" description="Helical" evidence="5">
    <location>
        <begin position="6"/>
        <end position="27"/>
    </location>
</feature>
<reference evidence="6 7" key="1">
    <citation type="submission" date="2016-02" db="EMBL/GenBank/DDBJ databases">
        <authorList>
            <person name="Wen L."/>
            <person name="He K."/>
            <person name="Yang H."/>
        </authorList>
    </citation>
    <scope>NUCLEOTIDE SEQUENCE [LARGE SCALE GENOMIC DNA]</scope>
    <source>
        <strain evidence="6 7">CV58</strain>
    </source>
</reference>
<evidence type="ECO:0000256" key="4">
    <source>
        <dbReference type="RuleBase" id="RU000389"/>
    </source>
</evidence>
<name>A0A139SX93_9GAMM</name>
<keyword evidence="5" id="KW-1133">Transmembrane helix</keyword>
<evidence type="ECO:0000313" key="6">
    <source>
        <dbReference type="EMBL" id="KXU39124.1"/>
    </source>
</evidence>
<keyword evidence="2" id="KW-0488">Methylation</keyword>
<dbReference type="RefSeq" id="WP_068387548.1">
    <property type="nucleotide sequence ID" value="NZ_LSZO01000044.1"/>
</dbReference>
<dbReference type="PANTHER" id="PTHR30093:SF34">
    <property type="entry name" value="PREPILIN PEPTIDASE-DEPENDENT PROTEIN D"/>
    <property type="match status" value="1"/>
</dbReference>
<dbReference type="OrthoDB" id="115249at2"/>
<protein>
    <recommendedName>
        <fullName evidence="3">Pilin</fullName>
    </recommendedName>
</protein>
<evidence type="ECO:0000256" key="5">
    <source>
        <dbReference type="SAM" id="Phobius"/>
    </source>
</evidence>
<dbReference type="InterPro" id="IPR045584">
    <property type="entry name" value="Pilin-like"/>
</dbReference>
<keyword evidence="7" id="KW-1185">Reference proteome</keyword>
<comment type="caution">
    <text evidence="6">The sequence shown here is derived from an EMBL/GenBank/DDBJ whole genome shotgun (WGS) entry which is preliminary data.</text>
</comment>
<dbReference type="AlphaFoldDB" id="A0A139SX93"/>
<keyword evidence="5" id="KW-0472">Membrane</keyword>
<dbReference type="GO" id="GO:0007155">
    <property type="term" value="P:cell adhesion"/>
    <property type="evidence" value="ECO:0007669"/>
    <property type="project" value="InterPro"/>
</dbReference>
<dbReference type="GO" id="GO:0009289">
    <property type="term" value="C:pilus"/>
    <property type="evidence" value="ECO:0007669"/>
    <property type="project" value="InterPro"/>
</dbReference>
<dbReference type="Gene3D" id="3.30.700.10">
    <property type="entry name" value="Glycoprotein, Type 4 Pilin"/>
    <property type="match status" value="1"/>
</dbReference>
<organism evidence="6 7">
    <name type="scientific">Ventosimonas gracilis</name>
    <dbReference type="NCBI Taxonomy" id="1680762"/>
    <lineage>
        <taxon>Bacteria</taxon>
        <taxon>Pseudomonadati</taxon>
        <taxon>Pseudomonadota</taxon>
        <taxon>Gammaproteobacteria</taxon>
        <taxon>Pseudomonadales</taxon>
        <taxon>Ventosimonadaceae</taxon>
        <taxon>Ventosimonas</taxon>
    </lineage>
</organism>
<dbReference type="Pfam" id="PF07963">
    <property type="entry name" value="N_methyl"/>
    <property type="match status" value="1"/>
</dbReference>
<dbReference type="InterPro" id="IPR001082">
    <property type="entry name" value="Pilin"/>
</dbReference>
<accession>A0A139SX93</accession>
<comment type="similarity">
    <text evidence="1 4">Belongs to the N-Me-Phe pilin family.</text>
</comment>
<dbReference type="EMBL" id="LSZO01000044">
    <property type="protein sequence ID" value="KXU39124.1"/>
    <property type="molecule type" value="Genomic_DNA"/>
</dbReference>